<feature type="domain" description="KfrA N-terminal DNA-binding" evidence="2">
    <location>
        <begin position="7"/>
        <end position="118"/>
    </location>
</feature>
<keyword evidence="4" id="KW-1185">Reference proteome</keyword>
<evidence type="ECO:0000313" key="4">
    <source>
        <dbReference type="Proteomes" id="UP001168540"/>
    </source>
</evidence>
<protein>
    <submittedName>
        <fullName evidence="3">DNA-binding protein</fullName>
    </submittedName>
</protein>
<dbReference type="EMBL" id="JAUEDK010000002">
    <property type="protein sequence ID" value="MDN0073605.1"/>
    <property type="molecule type" value="Genomic_DNA"/>
</dbReference>
<evidence type="ECO:0000259" key="2">
    <source>
        <dbReference type="Pfam" id="PF11740"/>
    </source>
</evidence>
<dbReference type="Proteomes" id="UP001168540">
    <property type="component" value="Unassembled WGS sequence"/>
</dbReference>
<feature type="coiled-coil region" evidence="1">
    <location>
        <begin position="91"/>
        <end position="174"/>
    </location>
</feature>
<sequence>MTTDIYTRIRQAAYELVGEGIWPTVVEVRNRLGTGSNTTINNTLKSWRQDFLSRMALSSRRPDWPSGLAEAFEEIWQKACDAADAELATVRSEAQAEVAVLREESEQLTQRLAESDATLVSLGRELELKVGRIAELEQRLAAEEARRTAQDENLAALAASLEASRKQLGEVQREADARVGDIEARAEERVQAEKQAADKREALAYERLEGLRVRLYEQIEDERQAMKQSVKKLEDELAQQRRDSAKIDTVWRERLVERERENGRLGAKVEALDARVLELQASLDAARQDAERTGDRLLQASEQLGALRAGRQGLADRLRTVLTSALSVSLEGADESERSRRLGALLDEALSQLPETAG</sequence>
<keyword evidence="3" id="KW-0238">DNA-binding</keyword>
<feature type="coiled-coil region" evidence="1">
    <location>
        <begin position="205"/>
        <end position="303"/>
    </location>
</feature>
<dbReference type="Pfam" id="PF11740">
    <property type="entry name" value="KfrA_N"/>
    <property type="match status" value="1"/>
</dbReference>
<comment type="caution">
    <text evidence="3">The sequence shown here is derived from an EMBL/GenBank/DDBJ whole genome shotgun (WGS) entry which is preliminary data.</text>
</comment>
<dbReference type="InterPro" id="IPR021104">
    <property type="entry name" value="KfrA_DNA-bd_N"/>
</dbReference>
<gene>
    <name evidence="3" type="ORF">QU481_01690</name>
</gene>
<name>A0ABT7XIJ2_9NEIS</name>
<keyword evidence="1" id="KW-0175">Coiled coil</keyword>
<dbReference type="GO" id="GO:0003677">
    <property type="term" value="F:DNA binding"/>
    <property type="evidence" value="ECO:0007669"/>
    <property type="project" value="UniProtKB-KW"/>
</dbReference>
<accession>A0ABT7XIJ2</accession>
<evidence type="ECO:0000313" key="3">
    <source>
        <dbReference type="EMBL" id="MDN0073605.1"/>
    </source>
</evidence>
<proteinExistence type="predicted"/>
<reference evidence="3" key="1">
    <citation type="submission" date="2023-06" db="EMBL/GenBank/DDBJ databases">
        <authorList>
            <person name="Zhang S."/>
        </authorList>
    </citation>
    <scope>NUCLEOTIDE SEQUENCE</scope>
    <source>
        <strain evidence="3">SG2303</strain>
    </source>
</reference>
<organism evidence="3 4">
    <name type="scientific">Crenobacter oryzisoli</name>
    <dbReference type="NCBI Taxonomy" id="3056844"/>
    <lineage>
        <taxon>Bacteria</taxon>
        <taxon>Pseudomonadati</taxon>
        <taxon>Pseudomonadota</taxon>
        <taxon>Betaproteobacteria</taxon>
        <taxon>Neisseriales</taxon>
        <taxon>Neisseriaceae</taxon>
        <taxon>Crenobacter</taxon>
    </lineage>
</organism>
<dbReference type="RefSeq" id="WP_289828133.1">
    <property type="nucleotide sequence ID" value="NZ_JAUEDK010000002.1"/>
</dbReference>
<evidence type="ECO:0000256" key="1">
    <source>
        <dbReference type="SAM" id="Coils"/>
    </source>
</evidence>